<proteinExistence type="predicted"/>
<name>A0A7T0BUF1_9BACT</name>
<sequence>MTTRKITKIICALAIASFLNAGNALAHQGTGHDHRSIPVGWTFDQKVADRIQRGMNEGNETVGLSGFEQKTLKEYGIQVGNRFKTRVGDQMIEVTRTSSGLHIEGPTLGHDDAPQWNLPMSSTHQVIKSSMRAAHPGHDHRHLDFEWVFSLDAQKKIANNLTGNNPSGAIGLSQGEQKMLQRYGIKVGNTFNTLLGGMAFTVQRTSMGLQVLKHVQGMPIAAVPGENVGRY</sequence>
<accession>A0A7T0BUF1</accession>
<organism evidence="2 3">
    <name type="scientific">Candidatus Nitronauta litoralis</name>
    <dbReference type="NCBI Taxonomy" id="2705533"/>
    <lineage>
        <taxon>Bacteria</taxon>
        <taxon>Pseudomonadati</taxon>
        <taxon>Nitrospinota/Tectimicrobiota group</taxon>
        <taxon>Nitrospinota</taxon>
        <taxon>Nitrospinia</taxon>
        <taxon>Nitrospinales</taxon>
        <taxon>Nitrospinaceae</taxon>
        <taxon>Candidatus Nitronauta</taxon>
    </lineage>
</organism>
<protein>
    <submittedName>
        <fullName evidence="2">Uncharacterized protein</fullName>
    </submittedName>
</protein>
<dbReference type="AlphaFoldDB" id="A0A7T0BUF1"/>
<evidence type="ECO:0000313" key="3">
    <source>
        <dbReference type="Proteomes" id="UP000594688"/>
    </source>
</evidence>
<dbReference type="Proteomes" id="UP000594688">
    <property type="component" value="Chromosome"/>
</dbReference>
<gene>
    <name evidence="2" type="ORF">G3M70_01610</name>
</gene>
<dbReference type="EMBL" id="CP048685">
    <property type="protein sequence ID" value="QPJ60652.1"/>
    <property type="molecule type" value="Genomic_DNA"/>
</dbReference>
<feature type="chain" id="PRO_5032989932" evidence="1">
    <location>
        <begin position="27"/>
        <end position="231"/>
    </location>
</feature>
<feature type="signal peptide" evidence="1">
    <location>
        <begin position="1"/>
        <end position="26"/>
    </location>
</feature>
<keyword evidence="1" id="KW-0732">Signal</keyword>
<dbReference type="KEGG" id="nli:G3M70_01610"/>
<reference evidence="2 3" key="1">
    <citation type="submission" date="2020-02" db="EMBL/GenBank/DDBJ databases">
        <title>Genomic and physiological characterization of two novel Nitrospinaceae genera.</title>
        <authorList>
            <person name="Mueller A.J."/>
            <person name="Jung M.-Y."/>
            <person name="Strachan C.R."/>
            <person name="Herbold C.W."/>
            <person name="Kirkegaard R.H."/>
            <person name="Daims H."/>
        </authorList>
    </citation>
    <scope>NUCLEOTIDE SEQUENCE [LARGE SCALE GENOMIC DNA]</scope>
    <source>
        <strain evidence="2">EB</strain>
    </source>
</reference>
<evidence type="ECO:0000256" key="1">
    <source>
        <dbReference type="SAM" id="SignalP"/>
    </source>
</evidence>
<evidence type="ECO:0000313" key="2">
    <source>
        <dbReference type="EMBL" id="QPJ60652.1"/>
    </source>
</evidence>